<dbReference type="GO" id="GO:0043461">
    <property type="term" value="P:proton-transporting ATP synthase complex assembly"/>
    <property type="evidence" value="ECO:0007669"/>
    <property type="project" value="InterPro"/>
</dbReference>
<dbReference type="InterPro" id="IPR042272">
    <property type="entry name" value="ATP12_ATP_synth-F1-assembly_N"/>
</dbReference>
<protein>
    <submittedName>
        <fullName evidence="4">ATPase</fullName>
    </submittedName>
</protein>
<dbReference type="Proteomes" id="UP000249499">
    <property type="component" value="Chromosome"/>
</dbReference>
<evidence type="ECO:0000313" key="4">
    <source>
        <dbReference type="EMBL" id="WFR96907.1"/>
    </source>
</evidence>
<keyword evidence="2" id="KW-0809">Transit peptide</keyword>
<reference evidence="4 5" key="1">
    <citation type="journal article" date="2018" name="Sci. Rep.">
        <title>Rhizobium tumorigenes sp. nov., a novel plant tumorigenic bacterium isolated from cane gall tumors on thornless blackberry.</title>
        <authorList>
            <person name="Kuzmanovi N."/>
            <person name="Smalla K."/>
            <person name="Gronow S."/>
            <person name="PuBawska J."/>
        </authorList>
    </citation>
    <scope>NUCLEOTIDE SEQUENCE [LARGE SCALE GENOMIC DNA]</scope>
    <source>
        <strain evidence="4 5">1078</strain>
    </source>
</reference>
<name>A0AAF1K6D6_9HYPH</name>
<evidence type="ECO:0000256" key="1">
    <source>
        <dbReference type="ARBA" id="ARBA00008231"/>
    </source>
</evidence>
<reference evidence="5" key="2">
    <citation type="journal article" date="2023" name="MicrobiologyOpen">
        <title>Genomics of the tumorigenes clade of the family Rhizobiaceae and description of Rhizobium rhododendri sp. nov.</title>
        <authorList>
            <person name="Kuzmanovic N."/>
            <person name="diCenzo G.C."/>
            <person name="Bunk B."/>
            <person name="Sproeer C."/>
            <person name="Fruehling A."/>
            <person name="Neumann-Schaal M."/>
            <person name="Overmann J."/>
            <person name="Smalla K."/>
        </authorList>
    </citation>
    <scope>NUCLEOTIDE SEQUENCE [LARGE SCALE GENOMIC DNA]</scope>
    <source>
        <strain evidence="5">1078</strain>
    </source>
</reference>
<dbReference type="PANTHER" id="PTHR21013">
    <property type="entry name" value="ATP SYNTHASE MITOCHONDRIAL F1 COMPLEX ASSEMBLY FACTOR 2/ATP12 PROTEIN, MITOCHONDRIAL PRECURSOR"/>
    <property type="match status" value="1"/>
</dbReference>
<proteinExistence type="inferred from homology"/>
<dbReference type="Pfam" id="PF07542">
    <property type="entry name" value="ATP12"/>
    <property type="match status" value="1"/>
</dbReference>
<dbReference type="RefSeq" id="WP_111221922.1">
    <property type="nucleotide sequence ID" value="NZ_CP117255.1"/>
</dbReference>
<dbReference type="EMBL" id="CP117255">
    <property type="protein sequence ID" value="WFR96907.1"/>
    <property type="molecule type" value="Genomic_DNA"/>
</dbReference>
<dbReference type="SUPFAM" id="SSF160909">
    <property type="entry name" value="ATP12-like"/>
    <property type="match status" value="1"/>
</dbReference>
<evidence type="ECO:0000256" key="3">
    <source>
        <dbReference type="ARBA" id="ARBA00023186"/>
    </source>
</evidence>
<sequence>MREDLTDFTQQLSDPDPVRRAQIAMKKPLPKRFYKEVGVRRDEGGFAVELDGRPVKTPARNALNVANALLADRIADEWRAQTDFIDPMTMPVTRLVNTALDGIAKDPKAVSDDIVRYSGIDLICYRAHTPTELVRRQAERWDPVLDWAAATFGARFLLAEGVMHREQPKDAIDKFESALSKYGNPLQLAGLHTLTTLTGSAILTLAFAEGYLPAEESWSLAHLDEDWTSEQWGSDAEAEHRRSLRFAEFLTAAEVFRHSLAE</sequence>
<organism evidence="4 5">
    <name type="scientific">Rhizobium tumorigenes</name>
    <dbReference type="NCBI Taxonomy" id="2041385"/>
    <lineage>
        <taxon>Bacteria</taxon>
        <taxon>Pseudomonadati</taxon>
        <taxon>Pseudomonadota</taxon>
        <taxon>Alphaproteobacteria</taxon>
        <taxon>Hyphomicrobiales</taxon>
        <taxon>Rhizobiaceae</taxon>
        <taxon>Rhizobium/Agrobacterium group</taxon>
        <taxon>Rhizobium</taxon>
    </lineage>
</organism>
<dbReference type="Gene3D" id="3.30.2180.10">
    <property type="entry name" value="ATP12-like"/>
    <property type="match status" value="1"/>
</dbReference>
<dbReference type="InterPro" id="IPR023335">
    <property type="entry name" value="ATP12_ortho_dom_sf"/>
</dbReference>
<dbReference type="InterPro" id="IPR011419">
    <property type="entry name" value="ATP12_ATP_synth-F1-assembly"/>
</dbReference>
<dbReference type="PANTHER" id="PTHR21013:SF10">
    <property type="entry name" value="ATP SYNTHASE MITOCHONDRIAL F1 COMPLEX ASSEMBLY FACTOR 2"/>
    <property type="match status" value="1"/>
</dbReference>
<accession>A0AAF1K6D6</accession>
<dbReference type="AlphaFoldDB" id="A0AAF1K6D6"/>
<keyword evidence="5" id="KW-1185">Reference proteome</keyword>
<evidence type="ECO:0000256" key="2">
    <source>
        <dbReference type="ARBA" id="ARBA00022946"/>
    </source>
</evidence>
<comment type="similarity">
    <text evidence="1">Belongs to the ATP12 family.</text>
</comment>
<keyword evidence="3" id="KW-0143">Chaperone</keyword>
<gene>
    <name evidence="4" type="ORF">PR017_07280</name>
</gene>
<evidence type="ECO:0000313" key="5">
    <source>
        <dbReference type="Proteomes" id="UP000249499"/>
    </source>
</evidence>
<dbReference type="Gene3D" id="1.10.3580.10">
    <property type="entry name" value="ATP12 ATPase"/>
    <property type="match status" value="1"/>
</dbReference>
<dbReference type="KEGG" id="rtu:PR017_07280"/>